<evidence type="ECO:0000313" key="4">
    <source>
        <dbReference type="EMBL" id="TXL65886.1"/>
    </source>
</evidence>
<accession>A0A5C8NX57</accession>
<dbReference type="SUPFAM" id="SSF52833">
    <property type="entry name" value="Thioredoxin-like"/>
    <property type="match status" value="1"/>
</dbReference>
<keyword evidence="1" id="KW-1015">Disulfide bond</keyword>
<dbReference type="InterPro" id="IPR000866">
    <property type="entry name" value="AhpC/TSA"/>
</dbReference>
<dbReference type="EMBL" id="VDUW01000003">
    <property type="protein sequence ID" value="TXL65886.1"/>
    <property type="molecule type" value="Genomic_DNA"/>
</dbReference>
<gene>
    <name evidence="4" type="ORF">FHP05_06640</name>
</gene>
<dbReference type="GO" id="GO:0016209">
    <property type="term" value="F:antioxidant activity"/>
    <property type="evidence" value="ECO:0007669"/>
    <property type="project" value="InterPro"/>
</dbReference>
<organism evidence="4 5">
    <name type="scientific">Cerasibacillus terrae</name>
    <dbReference type="NCBI Taxonomy" id="2498845"/>
    <lineage>
        <taxon>Bacteria</taxon>
        <taxon>Bacillati</taxon>
        <taxon>Bacillota</taxon>
        <taxon>Bacilli</taxon>
        <taxon>Bacillales</taxon>
        <taxon>Bacillaceae</taxon>
        <taxon>Cerasibacillus</taxon>
    </lineage>
</organism>
<name>A0A5C8NX57_9BACI</name>
<dbReference type="InterPro" id="IPR017937">
    <property type="entry name" value="Thioredoxin_CS"/>
</dbReference>
<dbReference type="PROSITE" id="PS00194">
    <property type="entry name" value="THIOREDOXIN_1"/>
    <property type="match status" value="1"/>
</dbReference>
<feature type="compositionally biased region" description="Basic and acidic residues" evidence="2">
    <location>
        <begin position="26"/>
        <end position="38"/>
    </location>
</feature>
<dbReference type="PROSITE" id="PS51352">
    <property type="entry name" value="THIOREDOXIN_2"/>
    <property type="match status" value="1"/>
</dbReference>
<dbReference type="Pfam" id="PF00578">
    <property type="entry name" value="AhpC-TSA"/>
    <property type="match status" value="1"/>
</dbReference>
<dbReference type="CDD" id="cd02966">
    <property type="entry name" value="TlpA_like_family"/>
    <property type="match status" value="1"/>
</dbReference>
<keyword evidence="5" id="KW-1185">Reference proteome</keyword>
<protein>
    <submittedName>
        <fullName evidence="4">TlpA family protein disulfide reductase</fullName>
    </submittedName>
</protein>
<sequence>MLAWTVYDFGFKDKASSTPDDTSTPSEEKTTEASKSEDETKDEDSNEKDGKAMVEVGLEKGNIAPDFELETLDGETVSLSDFRGKRVMLNFWATWCPPCRAEMPDMQKFHENKDVVILAVNLTGERDSRKNVTEFVDDYGITFRILMDEDLSVSYLYQIQPIPTSYLIDSNGVIHNKAFGAINYELMVQEFEKMQ</sequence>
<dbReference type="PANTHER" id="PTHR42852">
    <property type="entry name" value="THIOL:DISULFIDE INTERCHANGE PROTEIN DSBE"/>
    <property type="match status" value="1"/>
</dbReference>
<dbReference type="InterPro" id="IPR036249">
    <property type="entry name" value="Thioredoxin-like_sf"/>
</dbReference>
<feature type="region of interest" description="Disordered" evidence="2">
    <location>
        <begin position="9"/>
        <end position="50"/>
    </location>
</feature>
<evidence type="ECO:0000259" key="3">
    <source>
        <dbReference type="PROSITE" id="PS51352"/>
    </source>
</evidence>
<feature type="domain" description="Thioredoxin" evidence="3">
    <location>
        <begin position="58"/>
        <end position="195"/>
    </location>
</feature>
<dbReference type="PANTHER" id="PTHR42852:SF1">
    <property type="entry name" value="THIOREDOXIN-LIKE PROTEIN YNEN"/>
    <property type="match status" value="1"/>
</dbReference>
<dbReference type="InterPro" id="IPR013766">
    <property type="entry name" value="Thioredoxin_domain"/>
</dbReference>
<evidence type="ECO:0000256" key="1">
    <source>
        <dbReference type="ARBA" id="ARBA00023157"/>
    </source>
</evidence>
<feature type="compositionally biased region" description="Low complexity" evidence="2">
    <location>
        <begin position="16"/>
        <end position="25"/>
    </location>
</feature>
<dbReference type="GO" id="GO:0016491">
    <property type="term" value="F:oxidoreductase activity"/>
    <property type="evidence" value="ECO:0007669"/>
    <property type="project" value="InterPro"/>
</dbReference>
<dbReference type="AlphaFoldDB" id="A0A5C8NX57"/>
<dbReference type="Gene3D" id="3.40.30.10">
    <property type="entry name" value="Glutaredoxin"/>
    <property type="match status" value="1"/>
</dbReference>
<dbReference type="Proteomes" id="UP000321574">
    <property type="component" value="Unassembled WGS sequence"/>
</dbReference>
<proteinExistence type="predicted"/>
<comment type="caution">
    <text evidence="4">The sequence shown here is derived from an EMBL/GenBank/DDBJ whole genome shotgun (WGS) entry which is preliminary data.</text>
</comment>
<dbReference type="OrthoDB" id="25753at2"/>
<evidence type="ECO:0000256" key="2">
    <source>
        <dbReference type="SAM" id="MobiDB-lite"/>
    </source>
</evidence>
<evidence type="ECO:0000313" key="5">
    <source>
        <dbReference type="Proteomes" id="UP000321574"/>
    </source>
</evidence>
<dbReference type="InterPro" id="IPR050553">
    <property type="entry name" value="Thioredoxin_ResA/DsbE_sf"/>
</dbReference>
<reference evidence="4 5" key="1">
    <citation type="submission" date="2019-06" db="EMBL/GenBank/DDBJ databases">
        <title>Cerasibacillus sp. nov., isolated from maize field.</title>
        <authorList>
            <person name="Lin S.-Y."/>
            <person name="Tsai C.-F."/>
            <person name="Young C.-C."/>
        </authorList>
    </citation>
    <scope>NUCLEOTIDE SEQUENCE [LARGE SCALE GENOMIC DNA]</scope>
    <source>
        <strain evidence="4 5">CC-CFT480</strain>
    </source>
</reference>